<dbReference type="PROSITE" id="PS01117">
    <property type="entry name" value="HTH_MARR_1"/>
    <property type="match status" value="1"/>
</dbReference>
<dbReference type="PANTHER" id="PTHR33164:SF57">
    <property type="entry name" value="MARR-FAMILY TRANSCRIPTIONAL REGULATOR"/>
    <property type="match status" value="1"/>
</dbReference>
<dbReference type="PROSITE" id="PS50995">
    <property type="entry name" value="HTH_MARR_2"/>
    <property type="match status" value="1"/>
</dbReference>
<dbReference type="Proteomes" id="UP000199352">
    <property type="component" value="Unassembled WGS sequence"/>
</dbReference>
<keyword evidence="6" id="KW-1185">Reference proteome</keyword>
<dbReference type="InterPro" id="IPR036388">
    <property type="entry name" value="WH-like_DNA-bd_sf"/>
</dbReference>
<gene>
    <name evidence="5" type="ORF">SAMN05216188_110227</name>
</gene>
<evidence type="ECO:0000256" key="2">
    <source>
        <dbReference type="ARBA" id="ARBA00023125"/>
    </source>
</evidence>
<reference evidence="6" key="1">
    <citation type="submission" date="2016-10" db="EMBL/GenBank/DDBJ databases">
        <authorList>
            <person name="Varghese N."/>
            <person name="Submissions S."/>
        </authorList>
    </citation>
    <scope>NUCLEOTIDE SEQUENCE [LARGE SCALE GENOMIC DNA]</scope>
    <source>
        <strain evidence="6">CGMCC 4.3525</strain>
    </source>
</reference>
<evidence type="ECO:0000259" key="4">
    <source>
        <dbReference type="PROSITE" id="PS50995"/>
    </source>
</evidence>
<sequence>MTEDVNPGSVRPPTLLGIPSYLAGNVARATTRTLTRSLAEHGLSLNQHAVLVALRDFGPMASHEIADRLDVDRSQVVGFVDRLERDGFVTRSREAHDRRRVLISATAKSVEAERRITEAARAAGSSLFDVLSPDELAQLVRLLRKVLDAHDDARLG</sequence>
<evidence type="ECO:0000313" key="5">
    <source>
        <dbReference type="EMBL" id="SER35629.1"/>
    </source>
</evidence>
<dbReference type="SUPFAM" id="SSF46785">
    <property type="entry name" value="Winged helix' DNA-binding domain"/>
    <property type="match status" value="1"/>
</dbReference>
<evidence type="ECO:0000256" key="1">
    <source>
        <dbReference type="ARBA" id="ARBA00023015"/>
    </source>
</evidence>
<dbReference type="GO" id="GO:0003700">
    <property type="term" value="F:DNA-binding transcription factor activity"/>
    <property type="evidence" value="ECO:0007669"/>
    <property type="project" value="InterPro"/>
</dbReference>
<accession>A0A1H9NIZ2</accession>
<keyword evidence="1" id="KW-0805">Transcription regulation</keyword>
<dbReference type="GO" id="GO:0006950">
    <property type="term" value="P:response to stress"/>
    <property type="evidence" value="ECO:0007669"/>
    <property type="project" value="TreeGrafter"/>
</dbReference>
<dbReference type="SMART" id="SM00347">
    <property type="entry name" value="HTH_MARR"/>
    <property type="match status" value="1"/>
</dbReference>
<dbReference type="InterPro" id="IPR036390">
    <property type="entry name" value="WH_DNA-bd_sf"/>
</dbReference>
<dbReference type="Pfam" id="PF01047">
    <property type="entry name" value="MarR"/>
    <property type="match status" value="1"/>
</dbReference>
<organism evidence="5 6">
    <name type="scientific">Lentzea xinjiangensis</name>
    <dbReference type="NCBI Taxonomy" id="402600"/>
    <lineage>
        <taxon>Bacteria</taxon>
        <taxon>Bacillati</taxon>
        <taxon>Actinomycetota</taxon>
        <taxon>Actinomycetes</taxon>
        <taxon>Pseudonocardiales</taxon>
        <taxon>Pseudonocardiaceae</taxon>
        <taxon>Lentzea</taxon>
    </lineage>
</organism>
<dbReference type="InterPro" id="IPR039422">
    <property type="entry name" value="MarR/SlyA-like"/>
</dbReference>
<protein>
    <submittedName>
        <fullName evidence="5">DNA-binding transcriptional regulator, MarR family</fullName>
    </submittedName>
</protein>
<dbReference type="AlphaFoldDB" id="A0A1H9NIZ2"/>
<dbReference type="STRING" id="402600.SAMN05216188_110227"/>
<evidence type="ECO:0000313" key="6">
    <source>
        <dbReference type="Proteomes" id="UP000199352"/>
    </source>
</evidence>
<dbReference type="RefSeq" id="WP_245777976.1">
    <property type="nucleotide sequence ID" value="NZ_FOFR01000010.1"/>
</dbReference>
<dbReference type="PRINTS" id="PR00598">
    <property type="entry name" value="HTHMARR"/>
</dbReference>
<dbReference type="InterPro" id="IPR023187">
    <property type="entry name" value="Tscrpt_reg_MarR-type_CS"/>
</dbReference>
<proteinExistence type="predicted"/>
<dbReference type="EMBL" id="FOFR01000010">
    <property type="protein sequence ID" value="SER35629.1"/>
    <property type="molecule type" value="Genomic_DNA"/>
</dbReference>
<dbReference type="Gene3D" id="1.10.10.10">
    <property type="entry name" value="Winged helix-like DNA-binding domain superfamily/Winged helix DNA-binding domain"/>
    <property type="match status" value="1"/>
</dbReference>
<dbReference type="PANTHER" id="PTHR33164">
    <property type="entry name" value="TRANSCRIPTIONAL REGULATOR, MARR FAMILY"/>
    <property type="match status" value="1"/>
</dbReference>
<keyword evidence="3" id="KW-0804">Transcription</keyword>
<evidence type="ECO:0000256" key="3">
    <source>
        <dbReference type="ARBA" id="ARBA00023163"/>
    </source>
</evidence>
<dbReference type="InterPro" id="IPR000835">
    <property type="entry name" value="HTH_MarR-typ"/>
</dbReference>
<feature type="domain" description="HTH marR-type" evidence="4">
    <location>
        <begin position="19"/>
        <end position="148"/>
    </location>
</feature>
<keyword evidence="2 5" id="KW-0238">DNA-binding</keyword>
<dbReference type="GO" id="GO:0003677">
    <property type="term" value="F:DNA binding"/>
    <property type="evidence" value="ECO:0007669"/>
    <property type="project" value="UniProtKB-KW"/>
</dbReference>
<name>A0A1H9NIZ2_9PSEU</name>